<protein>
    <submittedName>
        <fullName evidence="5">Putative glycosyltransferase</fullName>
    </submittedName>
</protein>
<organism evidence="5 6">
    <name type="scientific">Haloarcula marismortui ATCC 33800</name>
    <dbReference type="NCBI Taxonomy" id="662476"/>
    <lineage>
        <taxon>Archaea</taxon>
        <taxon>Methanobacteriati</taxon>
        <taxon>Methanobacteriota</taxon>
        <taxon>Stenosarchaea group</taxon>
        <taxon>Halobacteria</taxon>
        <taxon>Halobacteriales</taxon>
        <taxon>Haloarculaceae</taxon>
        <taxon>Haloarcula</taxon>
    </lineage>
</organism>
<name>M0JY16_9EURY</name>
<dbReference type="SUPFAM" id="SSF53448">
    <property type="entry name" value="Nucleotide-diphospho-sugar transferases"/>
    <property type="match status" value="1"/>
</dbReference>
<comment type="similarity">
    <text evidence="1">Belongs to the glycosyltransferase 2 family.</text>
</comment>
<dbReference type="Proteomes" id="UP000011659">
    <property type="component" value="Unassembled WGS sequence"/>
</dbReference>
<accession>M0JY16</accession>
<dbReference type="EMBL" id="AOLR01000017">
    <property type="protein sequence ID" value="EMA13886.1"/>
    <property type="molecule type" value="Genomic_DNA"/>
</dbReference>
<comment type="caution">
    <text evidence="5">The sequence shown here is derived from an EMBL/GenBank/DDBJ whole genome shotgun (WGS) entry which is preliminary data.</text>
</comment>
<dbReference type="InterPro" id="IPR001173">
    <property type="entry name" value="Glyco_trans_2-like"/>
</dbReference>
<dbReference type="GO" id="GO:0016757">
    <property type="term" value="F:glycosyltransferase activity"/>
    <property type="evidence" value="ECO:0007669"/>
    <property type="project" value="UniProtKB-KW"/>
</dbReference>
<evidence type="ECO:0000259" key="4">
    <source>
        <dbReference type="Pfam" id="PF00535"/>
    </source>
</evidence>
<keyword evidence="3 5" id="KW-0808">Transferase</keyword>
<dbReference type="AlphaFoldDB" id="M0JY16"/>
<dbReference type="PANTHER" id="PTHR43179">
    <property type="entry name" value="RHAMNOSYLTRANSFERASE WBBL"/>
    <property type="match status" value="1"/>
</dbReference>
<feature type="domain" description="Glycosyltransferase 2-like" evidence="4">
    <location>
        <begin position="10"/>
        <end position="135"/>
    </location>
</feature>
<dbReference type="Pfam" id="PF00535">
    <property type="entry name" value="Glycos_transf_2"/>
    <property type="match status" value="1"/>
</dbReference>
<gene>
    <name evidence="5" type="ORF">C436_08494</name>
</gene>
<evidence type="ECO:0000256" key="3">
    <source>
        <dbReference type="ARBA" id="ARBA00022679"/>
    </source>
</evidence>
<keyword evidence="6" id="KW-1185">Reference proteome</keyword>
<sequence>MFCMEVHSVVLNWNNYEDTAACLNSLQEISYEDHYLWVVDNGSTDDSGTLLEAEFVNETNISYLSTGENLGYAGGMNAGIDAALDAGADAVWLLNNDTVITDSTVLHTLVGAFDKHKTLGGISPTIINPETGKVQFSGVSGGVFIPPSYFAKRRRRFKSEISDSDLNYGSSYSSVLLRSKAIREVGNIPERYFMYVEDIEHGYRLEKAGYQMGTHTETNIGHRSHGSSSPHGPLPSYYKSRNWLLFFRGCRPNPYLRFLGRYIYFITTRFLHRLLINRQAAVGILRGAIDGVIGRDGKGPWP</sequence>
<evidence type="ECO:0000256" key="2">
    <source>
        <dbReference type="ARBA" id="ARBA00022676"/>
    </source>
</evidence>
<evidence type="ECO:0000313" key="5">
    <source>
        <dbReference type="EMBL" id="EMA13886.1"/>
    </source>
</evidence>
<evidence type="ECO:0000313" key="6">
    <source>
        <dbReference type="Proteomes" id="UP000011659"/>
    </source>
</evidence>
<proteinExistence type="inferred from homology"/>
<dbReference type="PANTHER" id="PTHR43179:SF12">
    <property type="entry name" value="GALACTOFURANOSYLTRANSFERASE GLFT2"/>
    <property type="match status" value="1"/>
</dbReference>
<dbReference type="InterPro" id="IPR029044">
    <property type="entry name" value="Nucleotide-diphossugar_trans"/>
</dbReference>
<keyword evidence="2" id="KW-0328">Glycosyltransferase</keyword>
<reference evidence="5 6" key="1">
    <citation type="journal article" date="2014" name="PLoS Genet.">
        <title>Phylogenetically driven sequencing of extremely halophilic archaea reveals strategies for static and dynamic osmo-response.</title>
        <authorList>
            <person name="Becker E.A."/>
            <person name="Seitzer P.M."/>
            <person name="Tritt A."/>
            <person name="Larsen D."/>
            <person name="Krusor M."/>
            <person name="Yao A.I."/>
            <person name="Wu D."/>
            <person name="Madern D."/>
            <person name="Eisen J.A."/>
            <person name="Darling A.E."/>
            <person name="Facciotti M.T."/>
        </authorList>
    </citation>
    <scope>NUCLEOTIDE SEQUENCE [LARGE SCALE GENOMIC DNA]</scope>
    <source>
        <strain evidence="5 6">ATCC 33800</strain>
    </source>
</reference>
<evidence type="ECO:0000256" key="1">
    <source>
        <dbReference type="ARBA" id="ARBA00006739"/>
    </source>
</evidence>
<dbReference type="Gene3D" id="3.90.550.10">
    <property type="entry name" value="Spore Coat Polysaccharide Biosynthesis Protein SpsA, Chain A"/>
    <property type="match status" value="1"/>
</dbReference>